<evidence type="ECO:0000256" key="14">
    <source>
        <dbReference type="SAM" id="Phobius"/>
    </source>
</evidence>
<comment type="catalytic activity">
    <reaction evidence="8">
        <text>D-glucose(out) = D-glucose(in)</text>
        <dbReference type="Rhea" id="RHEA:60376"/>
        <dbReference type="ChEBI" id="CHEBI:4167"/>
    </reaction>
    <physiologicalReaction direction="left-to-right" evidence="8">
        <dbReference type="Rhea" id="RHEA:60377"/>
    </physiologicalReaction>
</comment>
<dbReference type="InterPro" id="IPR036259">
    <property type="entry name" value="MFS_trans_sf"/>
</dbReference>
<dbReference type="InterPro" id="IPR005829">
    <property type="entry name" value="Sugar_transporter_CS"/>
</dbReference>
<feature type="transmembrane region" description="Helical" evidence="14">
    <location>
        <begin position="410"/>
        <end position="433"/>
    </location>
</feature>
<dbReference type="PROSITE" id="PS50850">
    <property type="entry name" value="MFS"/>
    <property type="match status" value="1"/>
</dbReference>
<proteinExistence type="predicted"/>
<feature type="transmembrane region" description="Helical" evidence="14">
    <location>
        <begin position="163"/>
        <end position="185"/>
    </location>
</feature>
<dbReference type="InterPro" id="IPR020846">
    <property type="entry name" value="MFS_dom"/>
</dbReference>
<evidence type="ECO:0000259" key="15">
    <source>
        <dbReference type="PROSITE" id="PS50850"/>
    </source>
</evidence>
<accession>A0AAD5LVS6</accession>
<dbReference type="AlphaFoldDB" id="A0AAD5LVS6"/>
<evidence type="ECO:0000256" key="4">
    <source>
        <dbReference type="ARBA" id="ARBA00022692"/>
    </source>
</evidence>
<feature type="domain" description="Major facilitator superfamily (MFS) profile" evidence="15">
    <location>
        <begin position="48"/>
        <end position="498"/>
    </location>
</feature>
<comment type="catalytic activity">
    <reaction evidence="9">
        <text>D-xylose(out) = D-xylose(in)</text>
        <dbReference type="Rhea" id="RHEA:78427"/>
        <dbReference type="ChEBI" id="CHEBI:53455"/>
    </reaction>
    <physiologicalReaction direction="left-to-right" evidence="9">
        <dbReference type="Rhea" id="RHEA:78428"/>
    </physiologicalReaction>
</comment>
<dbReference type="InterPro" id="IPR003663">
    <property type="entry name" value="Sugar/inositol_transpt"/>
</dbReference>
<keyword evidence="6 14" id="KW-0472">Membrane</keyword>
<evidence type="ECO:0000256" key="9">
    <source>
        <dbReference type="ARBA" id="ARBA00044656"/>
    </source>
</evidence>
<evidence type="ECO:0000256" key="7">
    <source>
        <dbReference type="ARBA" id="ARBA00044637"/>
    </source>
</evidence>
<dbReference type="InterPro" id="IPR005828">
    <property type="entry name" value="MFS_sugar_transport-like"/>
</dbReference>
<comment type="subunit">
    <text evidence="2">Homodimer.</text>
</comment>
<comment type="catalytic activity">
    <reaction evidence="11">
        <text>D-glucosamine(out) = D-glucosamine(in)</text>
        <dbReference type="Rhea" id="RHEA:78423"/>
        <dbReference type="ChEBI" id="CHEBI:58723"/>
    </reaction>
    <physiologicalReaction direction="left-to-right" evidence="11">
        <dbReference type="Rhea" id="RHEA:78424"/>
    </physiologicalReaction>
</comment>
<feature type="transmembrane region" description="Helical" evidence="14">
    <location>
        <begin position="386"/>
        <end position="404"/>
    </location>
</feature>
<feature type="transmembrane region" description="Helical" evidence="14">
    <location>
        <begin position="355"/>
        <end position="374"/>
    </location>
</feature>
<dbReference type="EMBL" id="JAKCXM010000378">
    <property type="protein sequence ID" value="KAJ0394879.1"/>
    <property type="molecule type" value="Genomic_DNA"/>
</dbReference>
<comment type="subcellular location">
    <subcellularLocation>
        <location evidence="1">Membrane</location>
        <topology evidence="1">Multi-pass membrane protein</topology>
    </subcellularLocation>
</comment>
<keyword evidence="4 14" id="KW-0812">Transmembrane</keyword>
<evidence type="ECO:0000256" key="6">
    <source>
        <dbReference type="ARBA" id="ARBA00023136"/>
    </source>
</evidence>
<dbReference type="GO" id="GO:0015149">
    <property type="term" value="F:hexose transmembrane transporter activity"/>
    <property type="evidence" value="ECO:0007669"/>
    <property type="project" value="TreeGrafter"/>
</dbReference>
<evidence type="ECO:0000256" key="8">
    <source>
        <dbReference type="ARBA" id="ARBA00044648"/>
    </source>
</evidence>
<protein>
    <recommendedName>
        <fullName evidence="13">Hexose transporter 1</fullName>
    </recommendedName>
</protein>
<dbReference type="PRINTS" id="PR00171">
    <property type="entry name" value="SUGRTRNSPORT"/>
</dbReference>
<keyword evidence="5 14" id="KW-1133">Transmembrane helix</keyword>
<reference evidence="16" key="1">
    <citation type="submission" date="2021-12" db="EMBL/GenBank/DDBJ databases">
        <title>Prjna785345.</title>
        <authorList>
            <person name="Rujirawat T."/>
            <person name="Krajaejun T."/>
        </authorList>
    </citation>
    <scope>NUCLEOTIDE SEQUENCE</scope>
    <source>
        <strain evidence="16">Pi057C3</strain>
    </source>
</reference>
<dbReference type="SUPFAM" id="SSF103473">
    <property type="entry name" value="MFS general substrate transporter"/>
    <property type="match status" value="1"/>
</dbReference>
<evidence type="ECO:0000313" key="16">
    <source>
        <dbReference type="EMBL" id="KAJ0394879.1"/>
    </source>
</evidence>
<comment type="catalytic activity">
    <reaction evidence="7">
        <text>D-galactose(in) = D-galactose(out)</text>
        <dbReference type="Rhea" id="RHEA:34915"/>
        <dbReference type="ChEBI" id="CHEBI:4139"/>
    </reaction>
    <physiologicalReaction direction="right-to-left" evidence="7">
        <dbReference type="Rhea" id="RHEA:34917"/>
    </physiologicalReaction>
</comment>
<comment type="catalytic activity">
    <reaction evidence="12">
        <text>D-fructose(out) = D-fructose(in)</text>
        <dbReference type="Rhea" id="RHEA:60372"/>
        <dbReference type="ChEBI" id="CHEBI:37721"/>
    </reaction>
    <physiologicalReaction direction="left-to-right" evidence="12">
        <dbReference type="Rhea" id="RHEA:60373"/>
    </physiologicalReaction>
</comment>
<sequence length="528" mass="56805">MSAVQAVDDSQYVEVQTPTPEADGAQVSSLFESMTVKAMLYTSVGIVLLLPMQFGWSISQLNLSTFHSEDDCKARPLNLSTFHSEDDCKARPVAEGTCLMFPGHTSGDWTWVVNLWTVGGMLGSLTSGRFADALGRKKAMAIAAIIMIIGSAIQAAAGSVGLFAFGRFVAGIASGAATALPNGYINEISPPHLRNKLGVCYQISVGVGIVLVGLTFFFANTSSGWRYIGGFPIVLASIYLLLSPFGRREDAESEIARLFGEENIKVALSFMDSAEKHVREAEVEKGYQSDSQVEAGSKPSPVVEKPMRTLFSPACRQQTIVALVLSFSQQLSGINVVFFYSSSIFKDAGLTDDRIGSLIANIVNLLPSLIAGVLGNKYGSRKMMLLGYLVMIVAAAGITVSLALKIAALSIVFTALYVAAFGFSLGPLVFVIASSVFPNTLRATGISLCLFINWIGLLMVGFGYPYVANAIGDWGFVPFIGTLTFFFLFMSKFLPETSGKTSDEIQALFRRQQQPADQRNNQKTSIES</sequence>
<evidence type="ECO:0000256" key="13">
    <source>
        <dbReference type="ARBA" id="ARBA00044780"/>
    </source>
</evidence>
<feature type="transmembrane region" description="Helical" evidence="14">
    <location>
        <begin position="445"/>
        <end position="468"/>
    </location>
</feature>
<feature type="transmembrane region" description="Helical" evidence="14">
    <location>
        <begin position="197"/>
        <end position="219"/>
    </location>
</feature>
<feature type="transmembrane region" description="Helical" evidence="14">
    <location>
        <begin position="474"/>
        <end position="494"/>
    </location>
</feature>
<organism evidence="16 17">
    <name type="scientific">Pythium insidiosum</name>
    <name type="common">Pythiosis disease agent</name>
    <dbReference type="NCBI Taxonomy" id="114742"/>
    <lineage>
        <taxon>Eukaryota</taxon>
        <taxon>Sar</taxon>
        <taxon>Stramenopiles</taxon>
        <taxon>Oomycota</taxon>
        <taxon>Peronosporomycetes</taxon>
        <taxon>Pythiales</taxon>
        <taxon>Pythiaceae</taxon>
        <taxon>Pythium</taxon>
    </lineage>
</organism>
<comment type="catalytic activity">
    <reaction evidence="10">
        <text>D-mannose(out) = D-mannose(in)</text>
        <dbReference type="Rhea" id="RHEA:78391"/>
        <dbReference type="ChEBI" id="CHEBI:4208"/>
    </reaction>
    <physiologicalReaction direction="left-to-right" evidence="10">
        <dbReference type="Rhea" id="RHEA:78392"/>
    </physiologicalReaction>
</comment>
<dbReference type="Gene3D" id="1.20.1250.20">
    <property type="entry name" value="MFS general substrate transporter like domains"/>
    <property type="match status" value="1"/>
</dbReference>
<evidence type="ECO:0000256" key="5">
    <source>
        <dbReference type="ARBA" id="ARBA00022989"/>
    </source>
</evidence>
<evidence type="ECO:0000256" key="11">
    <source>
        <dbReference type="ARBA" id="ARBA00044668"/>
    </source>
</evidence>
<dbReference type="Pfam" id="PF00083">
    <property type="entry name" value="Sugar_tr"/>
    <property type="match status" value="1"/>
</dbReference>
<evidence type="ECO:0000256" key="10">
    <source>
        <dbReference type="ARBA" id="ARBA00044662"/>
    </source>
</evidence>
<evidence type="ECO:0000313" key="17">
    <source>
        <dbReference type="Proteomes" id="UP001209570"/>
    </source>
</evidence>
<dbReference type="PROSITE" id="PS00216">
    <property type="entry name" value="SUGAR_TRANSPORT_1"/>
    <property type="match status" value="1"/>
</dbReference>
<comment type="caution">
    <text evidence="16">The sequence shown here is derived from an EMBL/GenBank/DDBJ whole genome shotgun (WGS) entry which is preliminary data.</text>
</comment>
<evidence type="ECO:0000256" key="12">
    <source>
        <dbReference type="ARBA" id="ARBA00044710"/>
    </source>
</evidence>
<gene>
    <name evidence="16" type="ORF">P43SY_003283</name>
</gene>
<feature type="transmembrane region" description="Helical" evidence="14">
    <location>
        <begin position="320"/>
        <end position="340"/>
    </location>
</feature>
<evidence type="ECO:0000256" key="1">
    <source>
        <dbReference type="ARBA" id="ARBA00004141"/>
    </source>
</evidence>
<evidence type="ECO:0000256" key="3">
    <source>
        <dbReference type="ARBA" id="ARBA00022448"/>
    </source>
</evidence>
<keyword evidence="3" id="KW-0813">Transport</keyword>
<evidence type="ECO:0000256" key="2">
    <source>
        <dbReference type="ARBA" id="ARBA00011738"/>
    </source>
</evidence>
<feature type="transmembrane region" description="Helical" evidence="14">
    <location>
        <begin position="109"/>
        <end position="127"/>
    </location>
</feature>
<keyword evidence="17" id="KW-1185">Reference proteome</keyword>
<dbReference type="GO" id="GO:0016020">
    <property type="term" value="C:membrane"/>
    <property type="evidence" value="ECO:0007669"/>
    <property type="project" value="UniProtKB-SubCell"/>
</dbReference>
<name>A0AAD5LVS6_PYTIN</name>
<dbReference type="PANTHER" id="PTHR23503">
    <property type="entry name" value="SOLUTE CARRIER FAMILY 2"/>
    <property type="match status" value="1"/>
</dbReference>
<feature type="transmembrane region" description="Helical" evidence="14">
    <location>
        <begin position="38"/>
        <end position="58"/>
    </location>
</feature>
<dbReference type="Proteomes" id="UP001209570">
    <property type="component" value="Unassembled WGS sequence"/>
</dbReference>
<dbReference type="PROSITE" id="PS00217">
    <property type="entry name" value="SUGAR_TRANSPORT_2"/>
    <property type="match status" value="1"/>
</dbReference>
<feature type="transmembrane region" description="Helical" evidence="14">
    <location>
        <begin position="225"/>
        <end position="242"/>
    </location>
</feature>
<dbReference type="InterPro" id="IPR045263">
    <property type="entry name" value="GLUT"/>
</dbReference>
<dbReference type="PANTHER" id="PTHR23503:SF8">
    <property type="entry name" value="FACILITATED GLUCOSE TRANSPORTER PROTEIN 1"/>
    <property type="match status" value="1"/>
</dbReference>
<feature type="transmembrane region" description="Helical" evidence="14">
    <location>
        <begin position="139"/>
        <end position="157"/>
    </location>
</feature>